<organism evidence="3 4">
    <name type="scientific">Suillus fuscotomentosus</name>
    <dbReference type="NCBI Taxonomy" id="1912939"/>
    <lineage>
        <taxon>Eukaryota</taxon>
        <taxon>Fungi</taxon>
        <taxon>Dikarya</taxon>
        <taxon>Basidiomycota</taxon>
        <taxon>Agaricomycotina</taxon>
        <taxon>Agaricomycetes</taxon>
        <taxon>Agaricomycetidae</taxon>
        <taxon>Boletales</taxon>
        <taxon>Suillineae</taxon>
        <taxon>Suillaceae</taxon>
        <taxon>Suillus</taxon>
    </lineage>
</organism>
<reference evidence="3" key="1">
    <citation type="journal article" date="2020" name="New Phytol.">
        <title>Comparative genomics reveals dynamic genome evolution in host specialist ectomycorrhizal fungi.</title>
        <authorList>
            <person name="Lofgren L.A."/>
            <person name="Nguyen N.H."/>
            <person name="Vilgalys R."/>
            <person name="Ruytinx J."/>
            <person name="Liao H.L."/>
            <person name="Branco S."/>
            <person name="Kuo A."/>
            <person name="LaButti K."/>
            <person name="Lipzen A."/>
            <person name="Andreopoulos W."/>
            <person name="Pangilinan J."/>
            <person name="Riley R."/>
            <person name="Hundley H."/>
            <person name="Na H."/>
            <person name="Barry K."/>
            <person name="Grigoriev I.V."/>
            <person name="Stajich J.E."/>
            <person name="Kennedy P.G."/>
        </authorList>
    </citation>
    <scope>NUCLEOTIDE SEQUENCE</scope>
    <source>
        <strain evidence="3">FC203</strain>
    </source>
</reference>
<feature type="transmembrane region" description="Helical" evidence="2">
    <location>
        <begin position="7"/>
        <end position="27"/>
    </location>
</feature>
<accession>A0AAD4E8I3</accession>
<dbReference type="AlphaFoldDB" id="A0AAD4E8I3"/>
<name>A0AAD4E8I3_9AGAM</name>
<feature type="region of interest" description="Disordered" evidence="1">
    <location>
        <begin position="277"/>
        <end position="299"/>
    </location>
</feature>
<keyword evidence="2" id="KW-0472">Membrane</keyword>
<evidence type="ECO:0008006" key="5">
    <source>
        <dbReference type="Google" id="ProtNLM"/>
    </source>
</evidence>
<feature type="transmembrane region" description="Helical" evidence="2">
    <location>
        <begin position="39"/>
        <end position="57"/>
    </location>
</feature>
<feature type="transmembrane region" description="Helical" evidence="2">
    <location>
        <begin position="208"/>
        <end position="227"/>
    </location>
</feature>
<evidence type="ECO:0000313" key="4">
    <source>
        <dbReference type="Proteomes" id="UP001195769"/>
    </source>
</evidence>
<proteinExistence type="predicted"/>
<keyword evidence="2" id="KW-0812">Transmembrane</keyword>
<protein>
    <recommendedName>
        <fullName evidence="5">Integral membrane protein</fullName>
    </recommendedName>
</protein>
<feature type="compositionally biased region" description="Basic and acidic residues" evidence="1">
    <location>
        <begin position="280"/>
        <end position="299"/>
    </location>
</feature>
<feature type="transmembrane region" description="Helical" evidence="2">
    <location>
        <begin position="134"/>
        <end position="156"/>
    </location>
</feature>
<keyword evidence="2" id="KW-1133">Transmembrane helix</keyword>
<evidence type="ECO:0000313" key="3">
    <source>
        <dbReference type="EMBL" id="KAG1900288.1"/>
    </source>
</evidence>
<dbReference type="GeneID" id="64661320"/>
<keyword evidence="4" id="KW-1185">Reference proteome</keyword>
<gene>
    <name evidence="3" type="ORF">F5891DRAFT_1188603</name>
</gene>
<comment type="caution">
    <text evidence="3">The sequence shown here is derived from an EMBL/GenBank/DDBJ whole genome shotgun (WGS) entry which is preliminary data.</text>
</comment>
<feature type="transmembrane region" description="Helical" evidence="2">
    <location>
        <begin position="168"/>
        <end position="196"/>
    </location>
</feature>
<dbReference type="RefSeq" id="XP_041225864.1">
    <property type="nucleotide sequence ID" value="XM_041367022.1"/>
</dbReference>
<evidence type="ECO:0000256" key="1">
    <source>
        <dbReference type="SAM" id="MobiDB-lite"/>
    </source>
</evidence>
<sequence length="299" mass="33056">MFIVIRKVVELVSHSIAIICTIFRLMYRGWMRHLWWDDAWAALALIADVVCLACIWVDRAISAWALTISFTTVLWAARMSVIFSIIPVATHSTYKIHSQITYLIAVSFACMWAALLAQKITICEFHSCHMGKPVALSLLITDIIADVSLVAAPLYLMKNMRLSRSKKLLVQSAFGASLLITAITITHSILILLNVYNKITLMFAHLKAALSLIICNLLVIVTFLYRICSNDTAFDLDQSIASNGVFTTVIITPMGSCTNAPASLSLQEGMTSKQLKVQTGRKESLDEDASVHSAEEGDE</sequence>
<feature type="transmembrane region" description="Helical" evidence="2">
    <location>
        <begin position="64"/>
        <end position="88"/>
    </location>
</feature>
<dbReference type="EMBL" id="JABBWK010000027">
    <property type="protein sequence ID" value="KAG1900288.1"/>
    <property type="molecule type" value="Genomic_DNA"/>
</dbReference>
<evidence type="ECO:0000256" key="2">
    <source>
        <dbReference type="SAM" id="Phobius"/>
    </source>
</evidence>
<dbReference type="Proteomes" id="UP001195769">
    <property type="component" value="Unassembled WGS sequence"/>
</dbReference>
<feature type="transmembrane region" description="Helical" evidence="2">
    <location>
        <begin position="100"/>
        <end position="122"/>
    </location>
</feature>